<accession>A0AAN6JWU2</accession>
<organism evidence="2 3">
    <name type="scientific">Friedmanniomyces endolithicus</name>
    <dbReference type="NCBI Taxonomy" id="329885"/>
    <lineage>
        <taxon>Eukaryota</taxon>
        <taxon>Fungi</taxon>
        <taxon>Dikarya</taxon>
        <taxon>Ascomycota</taxon>
        <taxon>Pezizomycotina</taxon>
        <taxon>Dothideomycetes</taxon>
        <taxon>Dothideomycetidae</taxon>
        <taxon>Mycosphaerellales</taxon>
        <taxon>Teratosphaeriaceae</taxon>
        <taxon>Friedmanniomyces</taxon>
    </lineage>
</organism>
<gene>
    <name evidence="2" type="ORF">LTR91_025245</name>
</gene>
<evidence type="ECO:0000256" key="1">
    <source>
        <dbReference type="SAM" id="MobiDB-lite"/>
    </source>
</evidence>
<comment type="caution">
    <text evidence="2">The sequence shown here is derived from an EMBL/GenBank/DDBJ whole genome shotgun (WGS) entry which is preliminary data.</text>
</comment>
<protein>
    <submittedName>
        <fullName evidence="2">Uncharacterized protein</fullName>
    </submittedName>
</protein>
<dbReference type="EMBL" id="JAUJLE010000738">
    <property type="protein sequence ID" value="KAK0951044.1"/>
    <property type="molecule type" value="Genomic_DNA"/>
</dbReference>
<sequence>NVTPPTLLSSVDGKRDETARWSSAPWDIQYDPNNGQIEVTCDWSAAPNSLKAKLTCMMYDTDDTWSQTPKVPPTDDGNRTVL</sequence>
<evidence type="ECO:0000313" key="3">
    <source>
        <dbReference type="Proteomes" id="UP001175353"/>
    </source>
</evidence>
<feature type="region of interest" description="Disordered" evidence="1">
    <location>
        <begin position="63"/>
        <end position="82"/>
    </location>
</feature>
<proteinExistence type="predicted"/>
<dbReference type="Proteomes" id="UP001175353">
    <property type="component" value="Unassembled WGS sequence"/>
</dbReference>
<evidence type="ECO:0000313" key="2">
    <source>
        <dbReference type="EMBL" id="KAK0951044.1"/>
    </source>
</evidence>
<reference evidence="2" key="1">
    <citation type="submission" date="2023-06" db="EMBL/GenBank/DDBJ databases">
        <title>Black Yeasts Isolated from many extreme environments.</title>
        <authorList>
            <person name="Coleine C."/>
            <person name="Stajich J.E."/>
            <person name="Selbmann L."/>
        </authorList>
    </citation>
    <scope>NUCLEOTIDE SEQUENCE</scope>
    <source>
        <strain evidence="2">CCFEE 5200</strain>
    </source>
</reference>
<feature type="non-terminal residue" evidence="2">
    <location>
        <position position="1"/>
    </location>
</feature>
<dbReference type="AlphaFoldDB" id="A0AAN6JWU2"/>
<feature type="region of interest" description="Disordered" evidence="1">
    <location>
        <begin position="1"/>
        <end position="20"/>
    </location>
</feature>
<name>A0AAN6JWU2_9PEZI</name>
<keyword evidence="3" id="KW-1185">Reference proteome</keyword>